<name>A0A401H3U2_9APHY</name>
<reference evidence="1 2" key="1">
    <citation type="journal article" date="2018" name="Sci. Rep.">
        <title>Genome sequence of the cauliflower mushroom Sparassis crispa (Hanabiratake) and its association with beneficial usage.</title>
        <authorList>
            <person name="Kiyama R."/>
            <person name="Furutani Y."/>
            <person name="Kawaguchi K."/>
            <person name="Nakanishi T."/>
        </authorList>
    </citation>
    <scope>NUCLEOTIDE SEQUENCE [LARGE SCALE GENOMIC DNA]</scope>
</reference>
<organism evidence="1 2">
    <name type="scientific">Sparassis crispa</name>
    <dbReference type="NCBI Taxonomy" id="139825"/>
    <lineage>
        <taxon>Eukaryota</taxon>
        <taxon>Fungi</taxon>
        <taxon>Dikarya</taxon>
        <taxon>Basidiomycota</taxon>
        <taxon>Agaricomycotina</taxon>
        <taxon>Agaricomycetes</taxon>
        <taxon>Polyporales</taxon>
        <taxon>Sparassidaceae</taxon>
        <taxon>Sparassis</taxon>
    </lineage>
</organism>
<dbReference type="RefSeq" id="XP_027620011.1">
    <property type="nucleotide sequence ID" value="XM_027764210.1"/>
</dbReference>
<dbReference type="EMBL" id="BFAD01000015">
    <property type="protein sequence ID" value="GBE89098.1"/>
    <property type="molecule type" value="Genomic_DNA"/>
</dbReference>
<keyword evidence="2" id="KW-1185">Reference proteome</keyword>
<proteinExistence type="predicted"/>
<accession>A0A401H3U2</accession>
<gene>
    <name evidence="1" type="ORF">SCP_1501010</name>
</gene>
<sequence length="69" mass="7480">MCRIHKGRSKAYPSYDVACKVVSGKLAIARLRQEAGYIFGYAICKATPFLSVTGSSKENSQTVPQPVLS</sequence>
<evidence type="ECO:0000313" key="2">
    <source>
        <dbReference type="Proteomes" id="UP000287166"/>
    </source>
</evidence>
<dbReference type="AlphaFoldDB" id="A0A401H3U2"/>
<comment type="caution">
    <text evidence="1">The sequence shown here is derived from an EMBL/GenBank/DDBJ whole genome shotgun (WGS) entry which is preliminary data.</text>
</comment>
<dbReference type="GeneID" id="38786015"/>
<protein>
    <submittedName>
        <fullName evidence="1">Uncharacterized protein</fullName>
    </submittedName>
</protein>
<dbReference type="Proteomes" id="UP000287166">
    <property type="component" value="Unassembled WGS sequence"/>
</dbReference>
<dbReference type="InParanoid" id="A0A401H3U2"/>
<evidence type="ECO:0000313" key="1">
    <source>
        <dbReference type="EMBL" id="GBE89098.1"/>
    </source>
</evidence>